<proteinExistence type="predicted"/>
<evidence type="ECO:0000313" key="2">
    <source>
        <dbReference type="EMBL" id="TWU62796.1"/>
    </source>
</evidence>
<evidence type="ECO:0000313" key="3">
    <source>
        <dbReference type="Proteomes" id="UP000316476"/>
    </source>
</evidence>
<reference evidence="2 3" key="1">
    <citation type="submission" date="2019-02" db="EMBL/GenBank/DDBJ databases">
        <title>Deep-cultivation of Planctomycetes and their phenomic and genomic characterization uncovers novel biology.</title>
        <authorList>
            <person name="Wiegand S."/>
            <person name="Jogler M."/>
            <person name="Boedeker C."/>
            <person name="Pinto D."/>
            <person name="Vollmers J."/>
            <person name="Rivas-Marin E."/>
            <person name="Kohn T."/>
            <person name="Peeters S.H."/>
            <person name="Heuer A."/>
            <person name="Rast P."/>
            <person name="Oberbeckmann S."/>
            <person name="Bunk B."/>
            <person name="Jeske O."/>
            <person name="Meyerdierks A."/>
            <person name="Storesund J.E."/>
            <person name="Kallscheuer N."/>
            <person name="Luecker S."/>
            <person name="Lage O.M."/>
            <person name="Pohl T."/>
            <person name="Merkel B.J."/>
            <person name="Hornburger P."/>
            <person name="Mueller R.-W."/>
            <person name="Bruemmer F."/>
            <person name="Labrenz M."/>
            <person name="Spormann A.M."/>
            <person name="Op Den Camp H."/>
            <person name="Overmann J."/>
            <person name="Amann R."/>
            <person name="Jetten M.S.M."/>
            <person name="Mascher T."/>
            <person name="Medema M.H."/>
            <person name="Devos D.P."/>
            <person name="Kaster A.-K."/>
            <person name="Ovreas L."/>
            <person name="Rohde M."/>
            <person name="Galperin M.Y."/>
            <person name="Jogler C."/>
        </authorList>
    </citation>
    <scope>NUCLEOTIDE SEQUENCE [LARGE SCALE GENOMIC DNA]</scope>
    <source>
        <strain evidence="2 3">V7</strain>
    </source>
</reference>
<sequence length="216" mass="23797">MKTQFSAKAAVLTQRFGRIGLTRRTARVLLPLTLIVLGASTASADWHSFWHSFHIKYARNRAWPEPFTEVDAAQTMAPFEVMKHNGWRAHNTIGHDLFRRGDGALLAAGRERIKWIATQAPEQRRAVYVLQGENDQETQARVTSVHDMLERLHFNGAPPRVMVTHIEPPSAPGPWAEKIHREWLNRLPAPVLPSTTAAGTSGITTASGASGGSSGP</sequence>
<accession>A0A5C6FQM8</accession>
<gene>
    <name evidence="2" type="ORF">V7x_45320</name>
</gene>
<dbReference type="EMBL" id="SJPZ01000002">
    <property type="protein sequence ID" value="TWU62796.1"/>
    <property type="molecule type" value="Genomic_DNA"/>
</dbReference>
<dbReference type="RefSeq" id="WP_197138151.1">
    <property type="nucleotide sequence ID" value="NZ_SJPZ01000002.1"/>
</dbReference>
<dbReference type="AlphaFoldDB" id="A0A5C6FQM8"/>
<feature type="region of interest" description="Disordered" evidence="1">
    <location>
        <begin position="193"/>
        <end position="216"/>
    </location>
</feature>
<dbReference type="Proteomes" id="UP000316476">
    <property type="component" value="Unassembled WGS sequence"/>
</dbReference>
<organism evidence="2 3">
    <name type="scientific">Crateriforma conspicua</name>
    <dbReference type="NCBI Taxonomy" id="2527996"/>
    <lineage>
        <taxon>Bacteria</taxon>
        <taxon>Pseudomonadati</taxon>
        <taxon>Planctomycetota</taxon>
        <taxon>Planctomycetia</taxon>
        <taxon>Planctomycetales</taxon>
        <taxon>Planctomycetaceae</taxon>
        <taxon>Crateriforma</taxon>
    </lineage>
</organism>
<protein>
    <submittedName>
        <fullName evidence="2">Uncharacterized protein</fullName>
    </submittedName>
</protein>
<comment type="caution">
    <text evidence="2">The sequence shown here is derived from an EMBL/GenBank/DDBJ whole genome shotgun (WGS) entry which is preliminary data.</text>
</comment>
<feature type="compositionally biased region" description="Low complexity" evidence="1">
    <location>
        <begin position="194"/>
        <end position="208"/>
    </location>
</feature>
<name>A0A5C6FQM8_9PLAN</name>
<evidence type="ECO:0000256" key="1">
    <source>
        <dbReference type="SAM" id="MobiDB-lite"/>
    </source>
</evidence>